<dbReference type="RefSeq" id="XP_008563708.1">
    <property type="nucleotide sequence ID" value="XM_008565486.1"/>
</dbReference>
<reference evidence="3" key="1">
    <citation type="submission" date="2025-08" db="UniProtKB">
        <authorList>
            <consortium name="RefSeq"/>
        </authorList>
    </citation>
    <scope>IDENTIFICATION</scope>
</reference>
<accession>A0ABM0Q5R7</accession>
<dbReference type="GeneID" id="103584516"/>
<evidence type="ECO:0000259" key="1">
    <source>
        <dbReference type="Pfam" id="PF25033"/>
    </source>
</evidence>
<dbReference type="Proteomes" id="UP000694923">
    <property type="component" value="Unplaced"/>
</dbReference>
<dbReference type="PANTHER" id="PTHR16166">
    <property type="entry name" value="VACUOLAR PROTEIN SORTING-ASSOCIATED PROTEIN VPS13"/>
    <property type="match status" value="1"/>
</dbReference>
<evidence type="ECO:0000313" key="3">
    <source>
        <dbReference type="RefSeq" id="XP_008563708.1"/>
    </source>
</evidence>
<organism evidence="2 3">
    <name type="scientific">Galeopterus variegatus</name>
    <name type="common">Malayan flying lemur</name>
    <name type="synonym">Cynocephalus variegatus</name>
    <dbReference type="NCBI Taxonomy" id="482537"/>
    <lineage>
        <taxon>Eukaryota</taxon>
        <taxon>Metazoa</taxon>
        <taxon>Chordata</taxon>
        <taxon>Craniata</taxon>
        <taxon>Vertebrata</taxon>
        <taxon>Euteleostomi</taxon>
        <taxon>Mammalia</taxon>
        <taxon>Eutheria</taxon>
        <taxon>Euarchontoglires</taxon>
        <taxon>Dermoptera</taxon>
        <taxon>Cynocephalidae</taxon>
        <taxon>Galeopterus</taxon>
    </lineage>
</organism>
<name>A0ABM0Q5R7_GALVR</name>
<feature type="non-terminal residue" evidence="3">
    <location>
        <position position="1"/>
    </location>
</feature>
<proteinExistence type="predicted"/>
<dbReference type="InterPro" id="IPR026847">
    <property type="entry name" value="VPS13"/>
</dbReference>
<protein>
    <submittedName>
        <fullName evidence="3">Vacuolar protein sorting-associated protein 13A-like</fullName>
    </submittedName>
</protein>
<keyword evidence="2" id="KW-1185">Reference proteome</keyword>
<gene>
    <name evidence="3" type="primary">LOC103584516</name>
</gene>
<dbReference type="PANTHER" id="PTHR16166:SF22">
    <property type="entry name" value="INTERMEMBRANE LIPID TRANSFER PROTEIN VPS13A"/>
    <property type="match status" value="1"/>
</dbReference>
<feature type="domain" description="VPS13-like middle region" evidence="1">
    <location>
        <begin position="1"/>
        <end position="149"/>
    </location>
</feature>
<feature type="non-terminal residue" evidence="3">
    <location>
        <position position="150"/>
    </location>
</feature>
<evidence type="ECO:0000313" key="2">
    <source>
        <dbReference type="Proteomes" id="UP000694923"/>
    </source>
</evidence>
<sequence>MIGLTVGFDKKNMMDVKYKRVRDGCVTDAVFQEMYICASVEFLLTVANVFFEAYTIGSAVETNVQTWTSKEEVPTRQSEKWEINTVIRNPEIVFVADMTRNDAPALVITTQCEICCKGDLENSTMTAAIKDLQVKACPFLPVKRKGKIST</sequence>
<dbReference type="InterPro" id="IPR056747">
    <property type="entry name" value="VPS13-like_M"/>
</dbReference>
<dbReference type="Pfam" id="PF25033">
    <property type="entry name" value="VPS13_M"/>
    <property type="match status" value="1"/>
</dbReference>